<sequence>MVGHDIVPHNDLAENKENAISQESIIASQHIDQKHSELGHIFEHFQHSSNERAFEYANGIEKNLNVKIQLLQNSAAIIDIDDQFIWYSNFEKQRFRDYPLIPYFSTLSSHTLRGPPIS</sequence>
<proteinExistence type="predicted"/>
<keyword evidence="2" id="KW-1185">Reference proteome</keyword>
<dbReference type="Proteomes" id="UP000605733">
    <property type="component" value="Unassembled WGS sequence"/>
</dbReference>
<protein>
    <submittedName>
        <fullName evidence="1">Uncharacterized protein</fullName>
    </submittedName>
</protein>
<organism evidence="1 2">
    <name type="scientific">Christiangramia forsetii</name>
    <dbReference type="NCBI Taxonomy" id="411153"/>
    <lineage>
        <taxon>Bacteria</taxon>
        <taxon>Pseudomonadati</taxon>
        <taxon>Bacteroidota</taxon>
        <taxon>Flavobacteriia</taxon>
        <taxon>Flavobacteriales</taxon>
        <taxon>Flavobacteriaceae</taxon>
        <taxon>Christiangramia</taxon>
    </lineage>
</organism>
<comment type="caution">
    <text evidence="1">The sequence shown here is derived from an EMBL/GenBank/DDBJ whole genome shotgun (WGS) entry which is preliminary data.</text>
</comment>
<gene>
    <name evidence="1" type="ORF">GCM10011532_29550</name>
</gene>
<accession>A0ABQ1WUU6</accession>
<dbReference type="EMBL" id="BMIX01000008">
    <property type="protein sequence ID" value="GGG43604.1"/>
    <property type="molecule type" value="Genomic_DNA"/>
</dbReference>
<name>A0ABQ1WUU6_9FLAO</name>
<evidence type="ECO:0000313" key="2">
    <source>
        <dbReference type="Proteomes" id="UP000605733"/>
    </source>
</evidence>
<reference evidence="2" key="1">
    <citation type="journal article" date="2019" name="Int. J. Syst. Evol. Microbiol.">
        <title>The Global Catalogue of Microorganisms (GCM) 10K type strain sequencing project: providing services to taxonomists for standard genome sequencing and annotation.</title>
        <authorList>
            <consortium name="The Broad Institute Genomics Platform"/>
            <consortium name="The Broad Institute Genome Sequencing Center for Infectious Disease"/>
            <person name="Wu L."/>
            <person name="Ma J."/>
        </authorList>
    </citation>
    <scope>NUCLEOTIDE SEQUENCE [LARGE SCALE GENOMIC DNA]</scope>
    <source>
        <strain evidence="2">CGMCC 1.15422</strain>
    </source>
</reference>
<evidence type="ECO:0000313" key="1">
    <source>
        <dbReference type="EMBL" id="GGG43604.1"/>
    </source>
</evidence>